<accession>A0ABS8S399</accession>
<dbReference type="Proteomes" id="UP000823775">
    <property type="component" value="Unassembled WGS sequence"/>
</dbReference>
<sequence>MGCAQSRIDNEESVSRCKERRNLMKEAVNYRNFFAAAHSAYSIALKNTGAALSDYAQGETPPEPPPAVSEPPPP</sequence>
<evidence type="ECO:0000259" key="2">
    <source>
        <dbReference type="Pfam" id="PF04783"/>
    </source>
</evidence>
<evidence type="ECO:0000313" key="3">
    <source>
        <dbReference type="EMBL" id="MCD7453499.1"/>
    </source>
</evidence>
<keyword evidence="4" id="KW-1185">Reference proteome</keyword>
<feature type="non-terminal residue" evidence="3">
    <location>
        <position position="74"/>
    </location>
</feature>
<gene>
    <name evidence="3" type="ORF">HAX54_021197</name>
</gene>
<feature type="domain" description="DUF630" evidence="2">
    <location>
        <begin position="1"/>
        <end position="59"/>
    </location>
</feature>
<feature type="region of interest" description="Disordered" evidence="1">
    <location>
        <begin position="54"/>
        <end position="74"/>
    </location>
</feature>
<protein>
    <recommendedName>
        <fullName evidence="2">DUF630 domain-containing protein</fullName>
    </recommendedName>
</protein>
<name>A0ABS8S399_DATST</name>
<dbReference type="PANTHER" id="PTHR21450:SF7">
    <property type="entry name" value="DNA LIGASE (DUF630 AND DUF632)"/>
    <property type="match status" value="1"/>
</dbReference>
<feature type="compositionally biased region" description="Pro residues" evidence="1">
    <location>
        <begin position="61"/>
        <end position="74"/>
    </location>
</feature>
<proteinExistence type="predicted"/>
<organism evidence="3 4">
    <name type="scientific">Datura stramonium</name>
    <name type="common">Jimsonweed</name>
    <name type="synonym">Common thornapple</name>
    <dbReference type="NCBI Taxonomy" id="4076"/>
    <lineage>
        <taxon>Eukaryota</taxon>
        <taxon>Viridiplantae</taxon>
        <taxon>Streptophyta</taxon>
        <taxon>Embryophyta</taxon>
        <taxon>Tracheophyta</taxon>
        <taxon>Spermatophyta</taxon>
        <taxon>Magnoliopsida</taxon>
        <taxon>eudicotyledons</taxon>
        <taxon>Gunneridae</taxon>
        <taxon>Pentapetalae</taxon>
        <taxon>asterids</taxon>
        <taxon>lamiids</taxon>
        <taxon>Solanales</taxon>
        <taxon>Solanaceae</taxon>
        <taxon>Solanoideae</taxon>
        <taxon>Datureae</taxon>
        <taxon>Datura</taxon>
    </lineage>
</organism>
<reference evidence="3 4" key="1">
    <citation type="journal article" date="2021" name="BMC Genomics">
        <title>Datura genome reveals duplications of psychoactive alkaloid biosynthetic genes and high mutation rate following tissue culture.</title>
        <authorList>
            <person name="Rajewski A."/>
            <person name="Carter-House D."/>
            <person name="Stajich J."/>
            <person name="Litt A."/>
        </authorList>
    </citation>
    <scope>NUCLEOTIDE SEQUENCE [LARGE SCALE GENOMIC DNA]</scope>
    <source>
        <strain evidence="3">AR-01</strain>
    </source>
</reference>
<dbReference type="EMBL" id="JACEIK010000255">
    <property type="protein sequence ID" value="MCD7453499.1"/>
    <property type="molecule type" value="Genomic_DNA"/>
</dbReference>
<comment type="caution">
    <text evidence="3">The sequence shown here is derived from an EMBL/GenBank/DDBJ whole genome shotgun (WGS) entry which is preliminary data.</text>
</comment>
<evidence type="ECO:0000313" key="4">
    <source>
        <dbReference type="Proteomes" id="UP000823775"/>
    </source>
</evidence>
<dbReference type="InterPro" id="IPR006868">
    <property type="entry name" value="DUF630"/>
</dbReference>
<evidence type="ECO:0000256" key="1">
    <source>
        <dbReference type="SAM" id="MobiDB-lite"/>
    </source>
</evidence>
<dbReference type="PANTHER" id="PTHR21450">
    <property type="entry name" value="PROTEIN ALTERED PHOSPHATE STARVATION RESPONSE 1"/>
    <property type="match status" value="1"/>
</dbReference>
<dbReference type="Pfam" id="PF04783">
    <property type="entry name" value="DUF630"/>
    <property type="match status" value="1"/>
</dbReference>